<proteinExistence type="predicted"/>
<evidence type="ECO:0000313" key="3">
    <source>
        <dbReference type="Proteomes" id="UP000326287"/>
    </source>
</evidence>
<keyword evidence="2" id="KW-0808">Transferase</keyword>
<sequence>MKRTLLTSLAFLLGAQLATADDAALQQAIAGKHRTEAYAARDDYRHPLQTLKLFDIQPQHTVMEIWPGGGWYTEILAPYLKEEGKFIAAHYDENDKQASYRAGSRQRFEKKMAADADIFGKVEVASLMFNEETGELAIAPVADGSVDRIVTFRNAHGWVSRGTVEAVFDHFYAALKPGGKLGLVQHMADPEQDWLSKNIGYVGREYIIAQAARAGFVLEAEGFFNRNALDNKRYEVGVWQLPPGLRNLKTDEEKAPYLAIGESERMTLVFRKPQAGG</sequence>
<feature type="signal peptide" evidence="1">
    <location>
        <begin position="1"/>
        <end position="20"/>
    </location>
</feature>
<dbReference type="OrthoDB" id="9801692at2"/>
<accession>A0A5P9NIX6</accession>
<gene>
    <name evidence="2" type="ORF">EY643_09035</name>
</gene>
<organism evidence="2 3">
    <name type="scientific">Halioglobus maricola</name>
    <dbReference type="NCBI Taxonomy" id="2601894"/>
    <lineage>
        <taxon>Bacteria</taxon>
        <taxon>Pseudomonadati</taxon>
        <taxon>Pseudomonadota</taxon>
        <taxon>Gammaproteobacteria</taxon>
        <taxon>Cellvibrionales</taxon>
        <taxon>Halieaceae</taxon>
        <taxon>Halioglobus</taxon>
    </lineage>
</organism>
<keyword evidence="1" id="KW-0732">Signal</keyword>
<keyword evidence="3" id="KW-1185">Reference proteome</keyword>
<dbReference type="InterPro" id="IPR016980">
    <property type="entry name" value="S-AdoMet-dep_MeTrfase_Alr7345"/>
</dbReference>
<dbReference type="PIRSF" id="PIRSF031679">
    <property type="entry name" value="Mtase_Alr7345_prd"/>
    <property type="match status" value="1"/>
</dbReference>
<evidence type="ECO:0000313" key="2">
    <source>
        <dbReference type="EMBL" id="QFU75790.1"/>
    </source>
</evidence>
<dbReference type="RefSeq" id="WP_152661897.1">
    <property type="nucleotide sequence ID" value="NZ_CP036422.1"/>
</dbReference>
<reference evidence="2 3" key="1">
    <citation type="submission" date="2019-02" db="EMBL/GenBank/DDBJ databases">
        <authorList>
            <person name="Li S.-H."/>
        </authorList>
    </citation>
    <scope>NUCLEOTIDE SEQUENCE [LARGE SCALE GENOMIC DNA]</scope>
    <source>
        <strain evidence="2 3">IMCC14385</strain>
    </source>
</reference>
<dbReference type="KEGG" id="halc:EY643_09035"/>
<dbReference type="InterPro" id="IPR029063">
    <property type="entry name" value="SAM-dependent_MTases_sf"/>
</dbReference>
<dbReference type="AlphaFoldDB" id="A0A5P9NIX6"/>
<dbReference type="EMBL" id="CP036422">
    <property type="protein sequence ID" value="QFU75790.1"/>
    <property type="molecule type" value="Genomic_DNA"/>
</dbReference>
<dbReference type="SUPFAM" id="SSF53335">
    <property type="entry name" value="S-adenosyl-L-methionine-dependent methyltransferases"/>
    <property type="match status" value="1"/>
</dbReference>
<feature type="chain" id="PRO_5024811536" evidence="1">
    <location>
        <begin position="21"/>
        <end position="277"/>
    </location>
</feature>
<dbReference type="GO" id="GO:0008168">
    <property type="term" value="F:methyltransferase activity"/>
    <property type="evidence" value="ECO:0007669"/>
    <property type="project" value="UniProtKB-KW"/>
</dbReference>
<dbReference type="GO" id="GO:0032259">
    <property type="term" value="P:methylation"/>
    <property type="evidence" value="ECO:0007669"/>
    <property type="project" value="UniProtKB-KW"/>
</dbReference>
<dbReference type="Gene3D" id="3.40.50.150">
    <property type="entry name" value="Vaccinia Virus protein VP39"/>
    <property type="match status" value="1"/>
</dbReference>
<protein>
    <submittedName>
        <fullName evidence="2">Methyltransferase</fullName>
    </submittedName>
</protein>
<name>A0A5P9NIX6_9GAMM</name>
<keyword evidence="2" id="KW-0489">Methyltransferase</keyword>
<dbReference type="Proteomes" id="UP000326287">
    <property type="component" value="Chromosome"/>
</dbReference>
<evidence type="ECO:0000256" key="1">
    <source>
        <dbReference type="SAM" id="SignalP"/>
    </source>
</evidence>